<sequence>MGQHGEYRALVRLWAAALLAGWLAAPVSAQVPCRLALVLALDVSSSVDASEYVLQKEGLAEALLDPDVTGALLAGGGGVALSVYEWSGRRQNALVIDWTRLDTLADITTVVSRLRAAPRSQTRFPTAMGYALGYGAGLLRRGPDCARRVIDLSGDGITNDGFGPDLAYKHFPFDGVTVNGLAVLGADPMVVDYFTDEVRHGVGAFVETSEGYPGFRRAMTRKLLREIGGMVVGDSGRASPPG</sequence>
<dbReference type="InterPro" id="IPR036465">
    <property type="entry name" value="vWFA_dom_sf"/>
</dbReference>
<dbReference type="Gene3D" id="3.40.50.410">
    <property type="entry name" value="von Willebrand factor, type A domain"/>
    <property type="match status" value="1"/>
</dbReference>
<evidence type="ECO:0000313" key="1">
    <source>
        <dbReference type="EMBL" id="MFD1344337.1"/>
    </source>
</evidence>
<gene>
    <name evidence="1" type="ORF">ACFQ4E_18045</name>
</gene>
<organism evidence="1 2">
    <name type="scientific">Litorisediminicola beolgyonensis</name>
    <dbReference type="NCBI Taxonomy" id="1173614"/>
    <lineage>
        <taxon>Bacteria</taxon>
        <taxon>Pseudomonadati</taxon>
        <taxon>Pseudomonadota</taxon>
        <taxon>Alphaproteobacteria</taxon>
        <taxon>Rhodobacterales</taxon>
        <taxon>Paracoccaceae</taxon>
        <taxon>Litorisediminicola</taxon>
    </lineage>
</organism>
<dbReference type="RefSeq" id="WP_386805919.1">
    <property type="nucleotide sequence ID" value="NZ_JBHTMU010000045.1"/>
</dbReference>
<comment type="caution">
    <text evidence="1">The sequence shown here is derived from an EMBL/GenBank/DDBJ whole genome shotgun (WGS) entry which is preliminary data.</text>
</comment>
<dbReference type="Proteomes" id="UP001597135">
    <property type="component" value="Unassembled WGS sequence"/>
</dbReference>
<name>A0ABW3ZMG0_9RHOB</name>
<protein>
    <submittedName>
        <fullName evidence="1">DUF1194 domain-containing protein</fullName>
    </submittedName>
</protein>
<dbReference type="EMBL" id="JBHTMU010000045">
    <property type="protein sequence ID" value="MFD1344337.1"/>
    <property type="molecule type" value="Genomic_DNA"/>
</dbReference>
<proteinExistence type="predicted"/>
<accession>A0ABW3ZMG0</accession>
<dbReference type="InterPro" id="IPR010607">
    <property type="entry name" value="DUF1194"/>
</dbReference>
<reference evidence="2" key="1">
    <citation type="journal article" date="2019" name="Int. J. Syst. Evol. Microbiol.">
        <title>The Global Catalogue of Microorganisms (GCM) 10K type strain sequencing project: providing services to taxonomists for standard genome sequencing and annotation.</title>
        <authorList>
            <consortium name="The Broad Institute Genomics Platform"/>
            <consortium name="The Broad Institute Genome Sequencing Center for Infectious Disease"/>
            <person name="Wu L."/>
            <person name="Ma J."/>
        </authorList>
    </citation>
    <scope>NUCLEOTIDE SEQUENCE [LARGE SCALE GENOMIC DNA]</scope>
    <source>
        <strain evidence="2">CCUG 62953</strain>
    </source>
</reference>
<keyword evidence="2" id="KW-1185">Reference proteome</keyword>
<dbReference type="SUPFAM" id="SSF53300">
    <property type="entry name" value="vWA-like"/>
    <property type="match status" value="1"/>
</dbReference>
<evidence type="ECO:0000313" key="2">
    <source>
        <dbReference type="Proteomes" id="UP001597135"/>
    </source>
</evidence>
<dbReference type="Pfam" id="PF06707">
    <property type="entry name" value="DUF1194"/>
    <property type="match status" value="1"/>
</dbReference>